<keyword evidence="1" id="KW-0472">Membrane</keyword>
<evidence type="ECO:0000313" key="3">
    <source>
        <dbReference type="Proteomes" id="UP001501183"/>
    </source>
</evidence>
<feature type="transmembrane region" description="Helical" evidence="1">
    <location>
        <begin position="84"/>
        <end position="105"/>
    </location>
</feature>
<feature type="transmembrane region" description="Helical" evidence="1">
    <location>
        <begin position="126"/>
        <end position="150"/>
    </location>
</feature>
<keyword evidence="3" id="KW-1185">Reference proteome</keyword>
<evidence type="ECO:0000256" key="1">
    <source>
        <dbReference type="SAM" id="Phobius"/>
    </source>
</evidence>
<accession>A0ABP8PAI4</accession>
<evidence type="ECO:0000313" key="2">
    <source>
        <dbReference type="EMBL" id="GAA4483101.1"/>
    </source>
</evidence>
<proteinExistence type="predicted"/>
<dbReference type="RefSeq" id="WP_345347496.1">
    <property type="nucleotide sequence ID" value="NZ_BAABFB010000051.1"/>
</dbReference>
<feature type="transmembrane region" description="Helical" evidence="1">
    <location>
        <begin position="156"/>
        <end position="177"/>
    </location>
</feature>
<keyword evidence="1" id="KW-0812">Transmembrane</keyword>
<gene>
    <name evidence="2" type="ORF">GCM10023094_34210</name>
</gene>
<dbReference type="Pfam" id="PF19853">
    <property type="entry name" value="DUF6328"/>
    <property type="match status" value="1"/>
</dbReference>
<organism evidence="2 3">
    <name type="scientific">Rhodococcus olei</name>
    <dbReference type="NCBI Taxonomy" id="2161675"/>
    <lineage>
        <taxon>Bacteria</taxon>
        <taxon>Bacillati</taxon>
        <taxon>Actinomycetota</taxon>
        <taxon>Actinomycetes</taxon>
        <taxon>Mycobacteriales</taxon>
        <taxon>Nocardiaceae</taxon>
        <taxon>Rhodococcus</taxon>
    </lineage>
</organism>
<dbReference type="EMBL" id="BAABFB010000051">
    <property type="protein sequence ID" value="GAA4483101.1"/>
    <property type="molecule type" value="Genomic_DNA"/>
</dbReference>
<protein>
    <submittedName>
        <fullName evidence="2">DUF6328 family protein</fullName>
    </submittedName>
</protein>
<sequence length="181" mass="20227">MPRGRTKLIQPRYDGRVPVDHPERDAEWDHRARRETATERLDRNWASLLQELRVTETGVQLLTGFLLILPFQPRFATLTALERVVYLGAVLFAVTATVLLVAPVSMHRILFRQRRVRTVVTTAHRCALAGVVLLGLATTCVVTLTVSVVVGQGTGLPAGAVAAAVFGFFWFAWPMILRRRE</sequence>
<reference evidence="3" key="1">
    <citation type="journal article" date="2019" name="Int. J. Syst. Evol. Microbiol.">
        <title>The Global Catalogue of Microorganisms (GCM) 10K type strain sequencing project: providing services to taxonomists for standard genome sequencing and annotation.</title>
        <authorList>
            <consortium name="The Broad Institute Genomics Platform"/>
            <consortium name="The Broad Institute Genome Sequencing Center for Infectious Disease"/>
            <person name="Wu L."/>
            <person name="Ma J."/>
        </authorList>
    </citation>
    <scope>NUCLEOTIDE SEQUENCE [LARGE SCALE GENOMIC DNA]</scope>
    <source>
        <strain evidence="3">JCM 32206</strain>
    </source>
</reference>
<name>A0ABP8PAI4_9NOCA</name>
<dbReference type="Proteomes" id="UP001501183">
    <property type="component" value="Unassembled WGS sequence"/>
</dbReference>
<keyword evidence="1" id="KW-1133">Transmembrane helix</keyword>
<comment type="caution">
    <text evidence="2">The sequence shown here is derived from an EMBL/GenBank/DDBJ whole genome shotgun (WGS) entry which is preliminary data.</text>
</comment>
<dbReference type="InterPro" id="IPR046291">
    <property type="entry name" value="DUF6328"/>
</dbReference>